<dbReference type="Proteomes" id="UP000182409">
    <property type="component" value="Unassembled WGS sequence"/>
</dbReference>
<evidence type="ECO:0000313" key="2">
    <source>
        <dbReference type="Proteomes" id="UP000182409"/>
    </source>
</evidence>
<evidence type="ECO:0000313" key="1">
    <source>
        <dbReference type="EMBL" id="SEC02849.1"/>
    </source>
</evidence>
<protein>
    <recommendedName>
        <fullName evidence="3">Lipoprotein</fullName>
    </recommendedName>
</protein>
<reference evidence="1 2" key="1">
    <citation type="submission" date="2016-10" db="EMBL/GenBank/DDBJ databases">
        <authorList>
            <person name="de Groot N.N."/>
        </authorList>
    </citation>
    <scope>NUCLEOTIDE SEQUENCE [LARGE SCALE GENOMIC DNA]</scope>
    <source>
        <strain evidence="1 2">AB35.6</strain>
    </source>
</reference>
<sequence length="127" mass="13319">MARVRTIVTPLLAAAAVSVLTGCRPKEMQRCVDEHDNVVDDKLCANLPQNAVQQRPDGHGGFVPLIIPYRYYYGGGGGYGLGSRVFGGGYQPQPNHIYGSPSSGSRGGFFSGITRGGFGSHFGGGGE</sequence>
<dbReference type="EMBL" id="FNSD01000001">
    <property type="protein sequence ID" value="SEC02849.1"/>
    <property type="molecule type" value="Genomic_DNA"/>
</dbReference>
<evidence type="ECO:0008006" key="3">
    <source>
        <dbReference type="Google" id="ProtNLM"/>
    </source>
</evidence>
<proteinExistence type="predicted"/>
<accession>A0A1H4P664</accession>
<dbReference type="AlphaFoldDB" id="A0A1H4P664"/>
<dbReference type="OrthoDB" id="123458at2"/>
<organism evidence="1 2">
    <name type="scientific">Terriglobus roseus</name>
    <dbReference type="NCBI Taxonomy" id="392734"/>
    <lineage>
        <taxon>Bacteria</taxon>
        <taxon>Pseudomonadati</taxon>
        <taxon>Acidobacteriota</taxon>
        <taxon>Terriglobia</taxon>
        <taxon>Terriglobales</taxon>
        <taxon>Acidobacteriaceae</taxon>
        <taxon>Terriglobus</taxon>
    </lineage>
</organism>
<dbReference type="RefSeq" id="WP_074654324.1">
    <property type="nucleotide sequence ID" value="NZ_FNSD01000001.1"/>
</dbReference>
<dbReference type="PROSITE" id="PS51257">
    <property type="entry name" value="PROKAR_LIPOPROTEIN"/>
    <property type="match status" value="1"/>
</dbReference>
<gene>
    <name evidence="1" type="ORF">SAMN05443244_2463</name>
</gene>
<name>A0A1H4P664_9BACT</name>